<evidence type="ECO:0000256" key="4">
    <source>
        <dbReference type="ARBA" id="ARBA00022801"/>
    </source>
</evidence>
<dbReference type="InterPro" id="IPR003156">
    <property type="entry name" value="DHHA1_dom"/>
</dbReference>
<evidence type="ECO:0000313" key="10">
    <source>
        <dbReference type="EMBL" id="VAW37047.1"/>
    </source>
</evidence>
<dbReference type="Pfam" id="PF17768">
    <property type="entry name" value="RecJ_OB"/>
    <property type="match status" value="1"/>
</dbReference>
<keyword evidence="3" id="KW-0540">Nuclease</keyword>
<evidence type="ECO:0000259" key="8">
    <source>
        <dbReference type="Pfam" id="PF02272"/>
    </source>
</evidence>
<reference evidence="10" key="1">
    <citation type="submission" date="2018-06" db="EMBL/GenBank/DDBJ databases">
        <authorList>
            <person name="Zhirakovskaya E."/>
        </authorList>
    </citation>
    <scope>NUCLEOTIDE SEQUENCE</scope>
</reference>
<dbReference type="Pfam" id="PF02272">
    <property type="entry name" value="DHHA1"/>
    <property type="match status" value="1"/>
</dbReference>
<evidence type="ECO:0000259" key="7">
    <source>
        <dbReference type="Pfam" id="PF01368"/>
    </source>
</evidence>
<feature type="domain" description="RecJ OB" evidence="9">
    <location>
        <begin position="470"/>
        <end position="571"/>
    </location>
</feature>
<dbReference type="Gene3D" id="3.10.310.30">
    <property type="match status" value="1"/>
</dbReference>
<evidence type="ECO:0000259" key="9">
    <source>
        <dbReference type="Pfam" id="PF17768"/>
    </source>
</evidence>
<evidence type="ECO:0000256" key="5">
    <source>
        <dbReference type="ARBA" id="ARBA00022839"/>
    </source>
</evidence>
<dbReference type="GO" id="GO:0003676">
    <property type="term" value="F:nucleic acid binding"/>
    <property type="evidence" value="ECO:0007669"/>
    <property type="project" value="InterPro"/>
</dbReference>
<dbReference type="SUPFAM" id="SSF64182">
    <property type="entry name" value="DHH phosphoesterases"/>
    <property type="match status" value="1"/>
</dbReference>
<name>A0A3B0VFG1_9ZZZZ</name>
<dbReference type="AlphaFoldDB" id="A0A3B0VFG1"/>
<accession>A0A3B0VFG1</accession>
<keyword evidence="4" id="KW-0378">Hydrolase</keyword>
<dbReference type="Pfam" id="PF01368">
    <property type="entry name" value="DHH"/>
    <property type="match status" value="1"/>
</dbReference>
<dbReference type="InterPro" id="IPR001667">
    <property type="entry name" value="DDH_dom"/>
</dbReference>
<dbReference type="GO" id="GO:0006310">
    <property type="term" value="P:DNA recombination"/>
    <property type="evidence" value="ECO:0007669"/>
    <property type="project" value="InterPro"/>
</dbReference>
<proteinExistence type="inferred from homology"/>
<keyword evidence="6" id="KW-0175">Coiled coil</keyword>
<comment type="similarity">
    <text evidence="1">Belongs to the RecJ family.</text>
</comment>
<keyword evidence="5 10" id="KW-0269">Exonuclease</keyword>
<feature type="domain" description="DHHA1" evidence="8">
    <location>
        <begin position="362"/>
        <end position="455"/>
    </location>
</feature>
<dbReference type="NCBIfam" id="TIGR00644">
    <property type="entry name" value="recJ"/>
    <property type="match status" value="1"/>
</dbReference>
<evidence type="ECO:0000256" key="1">
    <source>
        <dbReference type="ARBA" id="ARBA00005915"/>
    </source>
</evidence>
<organism evidence="10">
    <name type="scientific">hydrothermal vent metagenome</name>
    <dbReference type="NCBI Taxonomy" id="652676"/>
    <lineage>
        <taxon>unclassified sequences</taxon>
        <taxon>metagenomes</taxon>
        <taxon>ecological metagenomes</taxon>
    </lineage>
</organism>
<dbReference type="PANTHER" id="PTHR30255:SF2">
    <property type="entry name" value="SINGLE-STRANDED-DNA-SPECIFIC EXONUCLEASE RECJ"/>
    <property type="match status" value="1"/>
</dbReference>
<dbReference type="Gene3D" id="3.90.1640.30">
    <property type="match status" value="1"/>
</dbReference>
<evidence type="ECO:0000256" key="3">
    <source>
        <dbReference type="ARBA" id="ARBA00022722"/>
    </source>
</evidence>
<dbReference type="InterPro" id="IPR004610">
    <property type="entry name" value="RecJ"/>
</dbReference>
<evidence type="ECO:0000256" key="6">
    <source>
        <dbReference type="SAM" id="Coils"/>
    </source>
</evidence>
<dbReference type="GO" id="GO:0008409">
    <property type="term" value="F:5'-3' exonuclease activity"/>
    <property type="evidence" value="ECO:0007669"/>
    <property type="project" value="InterPro"/>
</dbReference>
<protein>
    <recommendedName>
        <fullName evidence="2">Single-stranded-DNA-specific exonuclease RecJ</fullName>
    </recommendedName>
</protein>
<dbReference type="InterPro" id="IPR038763">
    <property type="entry name" value="DHH_sf"/>
</dbReference>
<dbReference type="GO" id="GO:0006281">
    <property type="term" value="P:DNA repair"/>
    <property type="evidence" value="ECO:0007669"/>
    <property type="project" value="InterPro"/>
</dbReference>
<dbReference type="InterPro" id="IPR041122">
    <property type="entry name" value="RecJ_OB"/>
</dbReference>
<evidence type="ECO:0000256" key="2">
    <source>
        <dbReference type="ARBA" id="ARBA00019841"/>
    </source>
</evidence>
<dbReference type="PANTHER" id="PTHR30255">
    <property type="entry name" value="SINGLE-STRANDED-DNA-SPECIFIC EXONUCLEASE RECJ"/>
    <property type="match status" value="1"/>
</dbReference>
<feature type="coiled-coil region" evidence="6">
    <location>
        <begin position="317"/>
        <end position="344"/>
    </location>
</feature>
<dbReference type="InterPro" id="IPR051673">
    <property type="entry name" value="SSDNA_exonuclease_RecJ"/>
</dbReference>
<dbReference type="EMBL" id="UOEZ01000048">
    <property type="protein sequence ID" value="VAW37047.1"/>
    <property type="molecule type" value="Genomic_DNA"/>
</dbReference>
<feature type="domain" description="DDH" evidence="7">
    <location>
        <begin position="87"/>
        <end position="220"/>
    </location>
</feature>
<gene>
    <name evidence="10" type="ORF">MNBD_DELTA02-520</name>
</gene>
<sequence>MQPDEAVVTEKRWTITRADEELLLSLQSALDVLPVTAQLLVNRGFGDKVAASSFLSPGLGALHDPFLLSGMLDGVDRLIEAVRDGEKIAIYGDYDVDGTTSTALLHLFFREIGVETVCCIPERLKDGYGLNMGAIERLSEDGVKVIITVDCGISDCEEVAYAASVGIDVIITDHHEIPEVVPEAVAIINPLKKDSDFPFRGLAGVGVAFNLVIAMRSGFKEAGIIEGDGPNLKRFLDIVSIGTVADVVPLVDENRVLVRYGLGELNNTQRPGLRALIDVSSARMGQITSEKIAFQLAPRINAAGRLDKADLALRLIITEDEQEARELAAKLDSENTARQRIEERIRIEAFEMVEQAGCFKGDKAIVLYSDRWHPGVIGIVASRLVEKYHRPVALIAIDGRFGKGSLRSVGGVSVIDGLHAASSILERYGGHKAAAGLTVDKDRVEEFREAFIGYMNSTLTDDDLRPALRLDAEVALHELDSRFVTEIERFQPFGRANEKPLLCALRAEVINSEIVGAKHLKLRIRQNGRKKDAIAFGKAALHPLKGVFDIAFCPYMDEWNGVRSLRLSVKDLKKI</sequence>